<dbReference type="OrthoDB" id="4218at2"/>
<dbReference type="STRING" id="1423815.FC27_GL001003"/>
<gene>
    <name evidence="2" type="ORF">FC27_GL001003</name>
</gene>
<feature type="compositionally biased region" description="Low complexity" evidence="1">
    <location>
        <begin position="33"/>
        <end position="51"/>
    </location>
</feature>
<dbReference type="Gene3D" id="3.40.50.10150">
    <property type="entry name" value="B12-dependent dehydatase associated subunit"/>
    <property type="match status" value="1"/>
</dbReference>
<accession>A0A0R1SPQ6</accession>
<dbReference type="InterPro" id="IPR003208">
    <property type="entry name" value="Dehydtase/Dehydtase_re"/>
</dbReference>
<evidence type="ECO:0000313" key="2">
    <source>
        <dbReference type="EMBL" id="KRL68261.1"/>
    </source>
</evidence>
<evidence type="ECO:0000313" key="3">
    <source>
        <dbReference type="Proteomes" id="UP000051647"/>
    </source>
</evidence>
<dbReference type="SUPFAM" id="SSF52968">
    <property type="entry name" value="B12-dependent dehydatase associated subunit"/>
    <property type="match status" value="1"/>
</dbReference>
<sequence>MSEEINEKLLRDIIRQVIAETKATDKKVDFSGNNSTSDQSANSATATATATKPKPGTDAPLQLDWFKHVGKAKKGTSTDEVVVAVLPGFAEHMTENMTGVKHKDILRQVTAGIEEQGLKARVIKVYRTADVSFAGAEGDKYSGSGVAVAIQSKGTSIIHQKDLEPLSNLELFPQAPVLDLKTYRSIGANAARYAKGESPSPVPTVNDQMARVKYQAKSALMHIKETKYVVPGKDPDEIELNFD</sequence>
<protein>
    <submittedName>
        <fullName evidence="2">Propanediol dehydratase medium subunit</fullName>
    </submittedName>
</protein>
<evidence type="ECO:0000256" key="1">
    <source>
        <dbReference type="SAM" id="MobiDB-lite"/>
    </source>
</evidence>
<name>A0A0R1SPQ6_9LACO</name>
<proteinExistence type="predicted"/>
<dbReference type="InterPro" id="IPR025541">
    <property type="entry name" value="Ppandiol/glycerol_DHydtase_msu"/>
</dbReference>
<organism evidence="2 3">
    <name type="scientific">Companilactobacillus versmoldensis DSM 14857 = KCTC 3814</name>
    <dbReference type="NCBI Taxonomy" id="1423815"/>
    <lineage>
        <taxon>Bacteria</taxon>
        <taxon>Bacillati</taxon>
        <taxon>Bacillota</taxon>
        <taxon>Bacilli</taxon>
        <taxon>Lactobacillales</taxon>
        <taxon>Lactobacillaceae</taxon>
        <taxon>Companilactobacillus</taxon>
    </lineage>
</organism>
<dbReference type="Pfam" id="PF02288">
    <property type="entry name" value="Dehydratase_MU"/>
    <property type="match status" value="1"/>
</dbReference>
<dbReference type="PIRSF" id="PIRSF018506">
    <property type="entry name" value="Prpndl_dhdrts_md"/>
    <property type="match status" value="1"/>
</dbReference>
<dbReference type="eggNOG" id="COG4909">
    <property type="taxonomic scope" value="Bacteria"/>
</dbReference>
<keyword evidence="3" id="KW-1185">Reference proteome</keyword>
<feature type="region of interest" description="Disordered" evidence="1">
    <location>
        <begin position="25"/>
        <end position="59"/>
    </location>
</feature>
<dbReference type="PATRIC" id="fig|1423815.3.peg.1023"/>
<reference evidence="2 3" key="1">
    <citation type="journal article" date="2015" name="Genome Announc.">
        <title>Expanding the biotechnology potential of lactobacilli through comparative genomics of 213 strains and associated genera.</title>
        <authorList>
            <person name="Sun Z."/>
            <person name="Harris H.M."/>
            <person name="McCann A."/>
            <person name="Guo C."/>
            <person name="Argimon S."/>
            <person name="Zhang W."/>
            <person name="Yang X."/>
            <person name="Jeffery I.B."/>
            <person name="Cooney J.C."/>
            <person name="Kagawa T.F."/>
            <person name="Liu W."/>
            <person name="Song Y."/>
            <person name="Salvetti E."/>
            <person name="Wrobel A."/>
            <person name="Rasinkangas P."/>
            <person name="Parkhill J."/>
            <person name="Rea M.C."/>
            <person name="O'Sullivan O."/>
            <person name="Ritari J."/>
            <person name="Douillard F.P."/>
            <person name="Paul Ross R."/>
            <person name="Yang R."/>
            <person name="Briner A.E."/>
            <person name="Felis G.E."/>
            <person name="de Vos W.M."/>
            <person name="Barrangou R."/>
            <person name="Klaenhammer T.R."/>
            <person name="Caufield P.W."/>
            <person name="Cui Y."/>
            <person name="Zhang H."/>
            <person name="O'Toole P.W."/>
        </authorList>
    </citation>
    <scope>NUCLEOTIDE SEQUENCE [LARGE SCALE GENOMIC DNA]</scope>
    <source>
        <strain evidence="2 3">DSM 14857</strain>
    </source>
</reference>
<dbReference type="Proteomes" id="UP000051647">
    <property type="component" value="Unassembled WGS sequence"/>
</dbReference>
<dbReference type="EMBL" id="AZFA01000002">
    <property type="protein sequence ID" value="KRL68261.1"/>
    <property type="molecule type" value="Genomic_DNA"/>
</dbReference>
<comment type="caution">
    <text evidence="2">The sequence shown here is derived from an EMBL/GenBank/DDBJ whole genome shotgun (WGS) entry which is preliminary data.</text>
</comment>
<dbReference type="RefSeq" id="WP_010624100.1">
    <property type="nucleotide sequence ID" value="NZ_AZFA01000002.1"/>
</dbReference>
<dbReference type="NCBIfam" id="NF011616">
    <property type="entry name" value="PRK15042.1"/>
    <property type="match status" value="1"/>
</dbReference>
<dbReference type="InterPro" id="IPR010254">
    <property type="entry name" value="B12-dep_deHydtase_bsu"/>
</dbReference>
<dbReference type="AlphaFoldDB" id="A0A0R1SPQ6"/>